<feature type="non-terminal residue" evidence="1">
    <location>
        <position position="1"/>
    </location>
</feature>
<reference evidence="1" key="1">
    <citation type="journal article" date="2019" name="Sci. Rep.">
        <title>Draft genome of Tanacetum cinerariifolium, the natural source of mosquito coil.</title>
        <authorList>
            <person name="Yamashiro T."/>
            <person name="Shiraishi A."/>
            <person name="Satake H."/>
            <person name="Nakayama K."/>
        </authorList>
    </citation>
    <scope>NUCLEOTIDE SEQUENCE</scope>
</reference>
<organism evidence="1">
    <name type="scientific">Tanacetum cinerariifolium</name>
    <name type="common">Dalmatian daisy</name>
    <name type="synonym">Chrysanthemum cinerariifolium</name>
    <dbReference type="NCBI Taxonomy" id="118510"/>
    <lineage>
        <taxon>Eukaryota</taxon>
        <taxon>Viridiplantae</taxon>
        <taxon>Streptophyta</taxon>
        <taxon>Embryophyta</taxon>
        <taxon>Tracheophyta</taxon>
        <taxon>Spermatophyta</taxon>
        <taxon>Magnoliopsida</taxon>
        <taxon>eudicotyledons</taxon>
        <taxon>Gunneridae</taxon>
        <taxon>Pentapetalae</taxon>
        <taxon>asterids</taxon>
        <taxon>campanulids</taxon>
        <taxon>Asterales</taxon>
        <taxon>Asteraceae</taxon>
        <taxon>Asteroideae</taxon>
        <taxon>Anthemideae</taxon>
        <taxon>Anthemidinae</taxon>
        <taxon>Tanacetum</taxon>
    </lineage>
</organism>
<gene>
    <name evidence="1" type="ORF">Tci_884770</name>
</gene>
<protein>
    <submittedName>
        <fullName evidence="1">Uncharacterized protein</fullName>
    </submittedName>
</protein>
<accession>A0A699TT86</accession>
<name>A0A699TT86_TANCI</name>
<sequence>VAMRRASSRGKPAWRTQLATACGMVRAEPAREPGSRGAARPAHRAAARQLFRRLGFE</sequence>
<evidence type="ECO:0000313" key="1">
    <source>
        <dbReference type="EMBL" id="GFD12801.1"/>
    </source>
</evidence>
<dbReference type="AlphaFoldDB" id="A0A699TT86"/>
<comment type="caution">
    <text evidence="1">The sequence shown here is derived from an EMBL/GenBank/DDBJ whole genome shotgun (WGS) entry which is preliminary data.</text>
</comment>
<proteinExistence type="predicted"/>
<dbReference type="EMBL" id="BKCJ011268130">
    <property type="protein sequence ID" value="GFD12801.1"/>
    <property type="molecule type" value="Genomic_DNA"/>
</dbReference>